<protein>
    <recommendedName>
        <fullName evidence="1">Transposase DDE domain-containing protein</fullName>
    </recommendedName>
</protein>
<feature type="non-terminal residue" evidence="2">
    <location>
        <position position="150"/>
    </location>
</feature>
<dbReference type="Pfam" id="PF13701">
    <property type="entry name" value="DDE_Tnp_1_4"/>
    <property type="match status" value="1"/>
</dbReference>
<dbReference type="InterPro" id="IPR025668">
    <property type="entry name" value="Tnp_DDE_dom"/>
</dbReference>
<gene>
    <name evidence="2" type="ORF">BXT86_05870</name>
</gene>
<evidence type="ECO:0000259" key="1">
    <source>
        <dbReference type="Pfam" id="PF13701"/>
    </source>
</evidence>
<dbReference type="AlphaFoldDB" id="A0A1V4QEX3"/>
<accession>A0A1V4QEX3</accession>
<dbReference type="Proteomes" id="UP000191663">
    <property type="component" value="Unassembled WGS sequence"/>
</dbReference>
<reference evidence="3" key="1">
    <citation type="submission" date="2017-01" db="EMBL/GenBank/DDBJ databases">
        <title>Novel pathways for hydrocarbon cycling and metabolic interdependencies in hydrothermal sediment communities.</title>
        <authorList>
            <person name="Dombrowski N."/>
            <person name="Seitz K."/>
            <person name="Teske A."/>
            <person name="Baker B."/>
        </authorList>
    </citation>
    <scope>NUCLEOTIDE SEQUENCE [LARGE SCALE GENOMIC DNA]</scope>
</reference>
<organism evidence="2 3">
    <name type="scientific">candidate division WOR-3 bacterium 4484_100</name>
    <dbReference type="NCBI Taxonomy" id="1936077"/>
    <lineage>
        <taxon>Bacteria</taxon>
        <taxon>Bacteria division WOR-3</taxon>
    </lineage>
</organism>
<name>A0A1V4QEX3_UNCW3</name>
<comment type="caution">
    <text evidence="2">The sequence shown here is derived from an EMBL/GenBank/DDBJ whole genome shotgun (WGS) entry which is preliminary data.</text>
</comment>
<sequence length="150" mass="17319">MTDNYTQISLSFQVGKMVTINFNGGDITSDAGLLPIREYDEKINFSSAVVQRLIDRRTSYLVDHKDIDLVRQRIYAIIAGYEDANDAQYLRLDPVFLAVTGRNKLMPLASQPTISRFENRVLAKEIISLNRFLLDHYITRAKRHKRGQER</sequence>
<dbReference type="EMBL" id="MUKB01000109">
    <property type="protein sequence ID" value="OPX17551.1"/>
    <property type="molecule type" value="Genomic_DNA"/>
</dbReference>
<feature type="domain" description="Transposase DDE" evidence="1">
    <location>
        <begin position="15"/>
        <end position="140"/>
    </location>
</feature>
<evidence type="ECO:0000313" key="2">
    <source>
        <dbReference type="EMBL" id="OPX17551.1"/>
    </source>
</evidence>
<evidence type="ECO:0000313" key="3">
    <source>
        <dbReference type="Proteomes" id="UP000191663"/>
    </source>
</evidence>
<proteinExistence type="predicted"/>